<keyword evidence="3" id="KW-0677">Repeat</keyword>
<dbReference type="InterPro" id="IPR051868">
    <property type="entry name" value="ZN346_ZMAT4"/>
</dbReference>
<feature type="compositionally biased region" description="Polar residues" evidence="7">
    <location>
        <begin position="9"/>
        <end position="22"/>
    </location>
</feature>
<organism evidence="9 10">
    <name type="scientific">Nelumbo nucifera</name>
    <name type="common">Sacred lotus</name>
    <dbReference type="NCBI Taxonomy" id="4432"/>
    <lineage>
        <taxon>Eukaryota</taxon>
        <taxon>Viridiplantae</taxon>
        <taxon>Streptophyta</taxon>
        <taxon>Embryophyta</taxon>
        <taxon>Tracheophyta</taxon>
        <taxon>Spermatophyta</taxon>
        <taxon>Magnoliopsida</taxon>
        <taxon>Proteales</taxon>
        <taxon>Nelumbonaceae</taxon>
        <taxon>Nelumbo</taxon>
    </lineage>
</organism>
<evidence type="ECO:0000256" key="6">
    <source>
        <dbReference type="ARBA" id="ARBA00023242"/>
    </source>
</evidence>
<proteinExistence type="predicted"/>
<keyword evidence="6" id="KW-0539">Nucleus</keyword>
<keyword evidence="10" id="KW-1185">Reference proteome</keyword>
<evidence type="ECO:0000259" key="8">
    <source>
        <dbReference type="SMART" id="SM00451"/>
    </source>
</evidence>
<dbReference type="PANTHER" id="PTHR46144">
    <property type="entry name" value="ZINC FINGER PROTEIN 385B-LIKE"/>
    <property type="match status" value="1"/>
</dbReference>
<dbReference type="PANTHER" id="PTHR46144:SF6">
    <property type="entry name" value="C2H2-TYPE DOMAIN-CONTAINING PROTEIN"/>
    <property type="match status" value="1"/>
</dbReference>
<evidence type="ECO:0000256" key="7">
    <source>
        <dbReference type="SAM" id="MobiDB-lite"/>
    </source>
</evidence>
<evidence type="ECO:0000256" key="3">
    <source>
        <dbReference type="ARBA" id="ARBA00022737"/>
    </source>
</evidence>
<dbReference type="AlphaFoldDB" id="A0A822YR50"/>
<comment type="subcellular location">
    <subcellularLocation>
        <location evidence="1">Nucleus</location>
    </subcellularLocation>
</comment>
<evidence type="ECO:0000256" key="5">
    <source>
        <dbReference type="ARBA" id="ARBA00022833"/>
    </source>
</evidence>
<comment type="caution">
    <text evidence="9">The sequence shown here is derived from an EMBL/GenBank/DDBJ whole genome shotgun (WGS) entry which is preliminary data.</text>
</comment>
<dbReference type="GO" id="GO:0003676">
    <property type="term" value="F:nucleic acid binding"/>
    <property type="evidence" value="ECO:0007669"/>
    <property type="project" value="InterPro"/>
</dbReference>
<dbReference type="InterPro" id="IPR013087">
    <property type="entry name" value="Znf_C2H2_type"/>
</dbReference>
<gene>
    <name evidence="9" type="ORF">HUJ06_005640</name>
</gene>
<dbReference type="GO" id="GO:0008270">
    <property type="term" value="F:zinc ion binding"/>
    <property type="evidence" value="ECO:0007669"/>
    <property type="project" value="UniProtKB-KW"/>
</dbReference>
<keyword evidence="5" id="KW-0862">Zinc</keyword>
<evidence type="ECO:0000313" key="9">
    <source>
        <dbReference type="EMBL" id="DAD35000.1"/>
    </source>
</evidence>
<dbReference type="Gene3D" id="3.30.160.60">
    <property type="entry name" value="Classic Zinc Finger"/>
    <property type="match status" value="2"/>
</dbReference>
<dbReference type="InterPro" id="IPR036236">
    <property type="entry name" value="Znf_C2H2_sf"/>
</dbReference>
<dbReference type="SUPFAM" id="SSF57667">
    <property type="entry name" value="beta-beta-alpha zinc fingers"/>
    <property type="match status" value="2"/>
</dbReference>
<evidence type="ECO:0000256" key="1">
    <source>
        <dbReference type="ARBA" id="ARBA00004123"/>
    </source>
</evidence>
<protein>
    <recommendedName>
        <fullName evidence="8">U1-type domain-containing protein</fullName>
    </recommendedName>
</protein>
<feature type="domain" description="U1-type" evidence="8">
    <location>
        <begin position="294"/>
        <end position="328"/>
    </location>
</feature>
<dbReference type="EMBL" id="DUZY01000004">
    <property type="protein sequence ID" value="DAD35000.1"/>
    <property type="molecule type" value="Genomic_DNA"/>
</dbReference>
<keyword evidence="4" id="KW-0863">Zinc-finger</keyword>
<dbReference type="GO" id="GO:0005634">
    <property type="term" value="C:nucleus"/>
    <property type="evidence" value="ECO:0007669"/>
    <property type="project" value="UniProtKB-SubCell"/>
</dbReference>
<reference evidence="9 10" key="1">
    <citation type="journal article" date="2020" name="Mol. Biol. Evol.">
        <title>Distinct Expression and Methylation Patterns for Genes with Different Fates following a Single Whole-Genome Duplication in Flowering Plants.</title>
        <authorList>
            <person name="Shi T."/>
            <person name="Rahmani R.S."/>
            <person name="Gugger P.F."/>
            <person name="Wang M."/>
            <person name="Li H."/>
            <person name="Zhang Y."/>
            <person name="Li Z."/>
            <person name="Wang Q."/>
            <person name="Van de Peer Y."/>
            <person name="Marchal K."/>
            <person name="Chen J."/>
        </authorList>
    </citation>
    <scope>NUCLEOTIDE SEQUENCE [LARGE SCALE GENOMIC DNA]</scope>
    <source>
        <tissue evidence="9">Leaf</tissue>
    </source>
</reference>
<name>A0A822YR50_NELNU</name>
<feature type="domain" description="U1-type" evidence="8">
    <location>
        <begin position="189"/>
        <end position="223"/>
    </location>
</feature>
<feature type="region of interest" description="Disordered" evidence="7">
    <location>
        <begin position="1"/>
        <end position="22"/>
    </location>
</feature>
<dbReference type="InterPro" id="IPR003604">
    <property type="entry name" value="Matrin/U1-like-C_Znf_C2H2"/>
</dbReference>
<dbReference type="Pfam" id="PF12874">
    <property type="entry name" value="zf-met"/>
    <property type="match status" value="2"/>
</dbReference>
<accession>A0A822YR50</accession>
<evidence type="ECO:0000256" key="2">
    <source>
        <dbReference type="ARBA" id="ARBA00022723"/>
    </source>
</evidence>
<dbReference type="SMART" id="SM00451">
    <property type="entry name" value="ZnF_U1"/>
    <property type="match status" value="2"/>
</dbReference>
<evidence type="ECO:0000313" key="10">
    <source>
        <dbReference type="Proteomes" id="UP000607653"/>
    </source>
</evidence>
<keyword evidence="2" id="KW-0479">Metal-binding</keyword>
<dbReference type="Proteomes" id="UP000607653">
    <property type="component" value="Unassembled WGS sequence"/>
</dbReference>
<sequence>MDYNKWVEMQQQQSNPNPSTDPYAQLYNAQAASYSHYPYYPHHPHNSGIDDPQAVLKHHEIPSAHGAEPGLHPPGIDSYAALNNYSHSTLVDFETQAGVTYGHQASQVSALAAAAYYPDTGAAAQNWAAKEAVRQFGADPVAYAAQVGIRPNGTDTLVTVNPKPVTWTNSKIRPINDAWRKRPKKTKIVQSAWCEVCKIDCNSKEVLDQHKLGKKHKKNLEKLEAAKKEANAPIPAVAPVANDPLIGPKENPAVEKGKTISVRPTKKKATSSSASGVDLETKRQKVMEGGAAPDAVKVCTICNVVCNSQIVFNYHLAGQKHIAMLKKQATVGTMAA</sequence>
<evidence type="ECO:0000256" key="4">
    <source>
        <dbReference type="ARBA" id="ARBA00022771"/>
    </source>
</evidence>